<feature type="domain" description="ER-bound oxygenase mpaB/mpaB'/Rubber oxygenase catalytic" evidence="1">
    <location>
        <begin position="27"/>
        <end position="226"/>
    </location>
</feature>
<proteinExistence type="predicted"/>
<reference evidence="2" key="1">
    <citation type="submission" date="2022-07" db="EMBL/GenBank/DDBJ databases">
        <title>Complete Genome Sequence of the Radioresistant Bacterium Deinococcus aetherius ST0316, Isolated from the Air Dust collected in Lower Stratosphere above Japan.</title>
        <authorList>
            <person name="Satoh K."/>
            <person name="Hagiwara K."/>
            <person name="Katsumata K."/>
            <person name="Kubo A."/>
            <person name="Yokobori S."/>
            <person name="Yamagishi A."/>
            <person name="Oono Y."/>
            <person name="Narumi I."/>
        </authorList>
    </citation>
    <scope>NUCLEOTIDE SEQUENCE</scope>
    <source>
        <strain evidence="2">ST0316</strain>
    </source>
</reference>
<dbReference type="RefSeq" id="WP_264776350.1">
    <property type="nucleotide sequence ID" value="NZ_AP026560.1"/>
</dbReference>
<sequence>MTEVPGNKPQSDPSPPFVHPDSIVRRIWGDGDLVLLVFAGAAAEFALNRAVDWLFFTGRIPRDPLGRLFSTAAYAQGIVLADEAGAERTFARIRAAHGAVERARDACIPDWAHRDVLYLLVDYSERAYTALHRPLTGPEREDLWEVFRRVGTGLGIPELPVGYGEWQEDRERHLGRDLASGEHTRALYAAYRHHLGPWRYHLLRQVQGVLAPERVRTLLGLPGRPWLRGLLPLYPLLARLGLRGALRGALIPPDHLASVRRLDLTGA</sequence>
<dbReference type="Pfam" id="PF09995">
    <property type="entry name" value="MPAB_Lcp_cat"/>
    <property type="match status" value="1"/>
</dbReference>
<organism evidence="2 3">
    <name type="scientific">Deinococcus aetherius</name>
    <dbReference type="NCBI Taxonomy" id="200252"/>
    <lineage>
        <taxon>Bacteria</taxon>
        <taxon>Thermotogati</taxon>
        <taxon>Deinococcota</taxon>
        <taxon>Deinococci</taxon>
        <taxon>Deinococcales</taxon>
        <taxon>Deinococcaceae</taxon>
        <taxon>Deinococcus</taxon>
    </lineage>
</organism>
<protein>
    <recommendedName>
        <fullName evidence="1">ER-bound oxygenase mpaB/mpaB'/Rubber oxygenase catalytic domain-containing protein</fullName>
    </recommendedName>
</protein>
<gene>
    <name evidence="2" type="ORF">DAETH_04740</name>
</gene>
<dbReference type="Proteomes" id="UP001064971">
    <property type="component" value="Chromosome"/>
</dbReference>
<evidence type="ECO:0000313" key="2">
    <source>
        <dbReference type="EMBL" id="BDP40505.1"/>
    </source>
</evidence>
<evidence type="ECO:0000259" key="1">
    <source>
        <dbReference type="Pfam" id="PF09995"/>
    </source>
</evidence>
<evidence type="ECO:0000313" key="3">
    <source>
        <dbReference type="Proteomes" id="UP001064971"/>
    </source>
</evidence>
<dbReference type="InterPro" id="IPR018713">
    <property type="entry name" value="MPAB/Lcp_cat_dom"/>
</dbReference>
<keyword evidence="3" id="KW-1185">Reference proteome</keyword>
<accession>A0ABM8A9Z0</accession>
<dbReference type="EMBL" id="AP026560">
    <property type="protein sequence ID" value="BDP40505.1"/>
    <property type="molecule type" value="Genomic_DNA"/>
</dbReference>
<name>A0ABM8A9Z0_9DEIO</name>